<sequence>MIPPATTVRLYVVGGASLTARDADVLDLGLANAQALTFTNVLTVNGSFPISPIGSFPVDGTSAAQITANNVGTPTFAVGSTRNLALDVRIPANGWQADALQRLAVQNLGSARPTDEVAGVEAWLDDGDGDFKPSADPRLGAMAFTGDRWDGRVGRSRTHGAALASDASRRGRWRLERRRRSHRQGAE</sequence>
<dbReference type="Proteomes" id="UP000319836">
    <property type="component" value="Unassembled WGS sequence"/>
</dbReference>
<evidence type="ECO:0000313" key="1">
    <source>
        <dbReference type="EMBL" id="TMQ71342.1"/>
    </source>
</evidence>
<comment type="caution">
    <text evidence="1">The sequence shown here is derived from an EMBL/GenBank/DDBJ whole genome shotgun (WGS) entry which is preliminary data.</text>
</comment>
<accession>A0A538U622</accession>
<protein>
    <submittedName>
        <fullName evidence="1">Uncharacterized protein</fullName>
    </submittedName>
</protein>
<dbReference type="EMBL" id="VBPA01000131">
    <property type="protein sequence ID" value="TMQ71342.1"/>
    <property type="molecule type" value="Genomic_DNA"/>
</dbReference>
<reference evidence="1 2" key="1">
    <citation type="journal article" date="2019" name="Nat. Microbiol.">
        <title>Mediterranean grassland soil C-N compound turnover is dependent on rainfall and depth, and is mediated by genomically divergent microorganisms.</title>
        <authorList>
            <person name="Diamond S."/>
            <person name="Andeer P.F."/>
            <person name="Li Z."/>
            <person name="Crits-Christoph A."/>
            <person name="Burstein D."/>
            <person name="Anantharaman K."/>
            <person name="Lane K.R."/>
            <person name="Thomas B.C."/>
            <person name="Pan C."/>
            <person name="Northen T.R."/>
            <person name="Banfield J.F."/>
        </authorList>
    </citation>
    <scope>NUCLEOTIDE SEQUENCE [LARGE SCALE GENOMIC DNA]</scope>
    <source>
        <strain evidence="1">WS_10</strain>
    </source>
</reference>
<gene>
    <name evidence="1" type="ORF">E6K80_05875</name>
</gene>
<evidence type="ECO:0000313" key="2">
    <source>
        <dbReference type="Proteomes" id="UP000319836"/>
    </source>
</evidence>
<name>A0A538U622_UNCEI</name>
<organism evidence="1 2">
    <name type="scientific">Eiseniibacteriota bacterium</name>
    <dbReference type="NCBI Taxonomy" id="2212470"/>
    <lineage>
        <taxon>Bacteria</taxon>
        <taxon>Candidatus Eiseniibacteriota</taxon>
    </lineage>
</organism>
<proteinExistence type="predicted"/>
<dbReference type="AlphaFoldDB" id="A0A538U622"/>